<reference evidence="11 12" key="1">
    <citation type="submission" date="2013-05" db="EMBL/GenBank/DDBJ databases">
        <title>Complete genome sequence of Bacillus thuringiensis YBT-1518, a typical strain with high toxicity to nematode.</title>
        <authorList>
            <person name="Wang P."/>
            <person name="Zhang C."/>
            <person name="Guo M."/>
            <person name="Guo S."/>
            <person name="Zhu Y."/>
            <person name="Zheng J."/>
            <person name="Zhu L."/>
            <person name="Ruan L."/>
            <person name="Peng D."/>
            <person name="Sun M."/>
        </authorList>
    </citation>
    <scope>NUCLEOTIDE SEQUENCE [LARGE SCALE GENOMIC DNA]</scope>
    <source>
        <strain evidence="11 12">YBT-1518</strain>
        <plasmid evidence="11 12">pBMB0231</plasmid>
    </source>
</reference>
<evidence type="ECO:0000256" key="7">
    <source>
        <dbReference type="ARBA" id="ARBA00031367"/>
    </source>
</evidence>
<dbReference type="InterPro" id="IPR051203">
    <property type="entry name" value="Polysaccharide_Synthase-Rel"/>
</dbReference>
<dbReference type="GO" id="GO:0003978">
    <property type="term" value="F:UDP-glucose 4-epimerase activity"/>
    <property type="evidence" value="ECO:0007669"/>
    <property type="project" value="UniProtKB-EC"/>
</dbReference>
<evidence type="ECO:0000256" key="8">
    <source>
        <dbReference type="ARBA" id="ARBA00033067"/>
    </source>
</evidence>
<evidence type="ECO:0000313" key="11">
    <source>
        <dbReference type="EMBL" id="AHA75396.1"/>
    </source>
</evidence>
<evidence type="ECO:0000259" key="9">
    <source>
        <dbReference type="Pfam" id="PF02719"/>
    </source>
</evidence>
<dbReference type="PANTHER" id="PTHR43318">
    <property type="entry name" value="UDP-N-ACETYLGLUCOSAMINE 4,6-DEHYDRATASE"/>
    <property type="match status" value="1"/>
</dbReference>
<evidence type="ECO:0000313" key="12">
    <source>
        <dbReference type="Proteomes" id="UP000018566"/>
    </source>
</evidence>
<dbReference type="InterPro" id="IPR003869">
    <property type="entry name" value="Polysac_CapD-like"/>
</dbReference>
<dbReference type="PANTHER" id="PTHR43318:SF2">
    <property type="entry name" value="UDP-N-ACETYLGLUCOSAMINE 4,6-DEHYDRATASE (INVERTING)"/>
    <property type="match status" value="1"/>
</dbReference>
<comment type="catalytic activity">
    <reaction evidence="1">
        <text>UDP-alpha-D-glucose = UDP-alpha-D-galactose</text>
        <dbReference type="Rhea" id="RHEA:22168"/>
        <dbReference type="ChEBI" id="CHEBI:58885"/>
        <dbReference type="ChEBI" id="CHEBI:66914"/>
        <dbReference type="EC" id="5.1.3.2"/>
    </reaction>
</comment>
<evidence type="ECO:0000256" key="4">
    <source>
        <dbReference type="ARBA" id="ARBA00018569"/>
    </source>
</evidence>
<dbReference type="Pfam" id="PF02719">
    <property type="entry name" value="Polysacc_synt_2"/>
    <property type="match status" value="1"/>
</dbReference>
<accession>A0A9W3KJL0</accession>
<dbReference type="SUPFAM" id="SSF51735">
    <property type="entry name" value="NAD(P)-binding Rossmann-fold domains"/>
    <property type="match status" value="1"/>
</dbReference>
<evidence type="ECO:0000256" key="5">
    <source>
        <dbReference type="ARBA" id="ARBA00022985"/>
    </source>
</evidence>
<gene>
    <name evidence="11" type="ORF">YBT1518_33546</name>
</gene>
<sequence length="349" mass="39499">MFKNKTLLITGGTGSFGNAVLNRFLDTDIKEIRIFSRDEKKQEDMRIRLNNSKVKFYIGDVRNKESIDYAMKGVDYVFHAAALKQVPSCEFYPMEALKTNVVGTENVINSAIQNTVKKVILLSTDKAVYPINAMGQSKALAEKILVAQSRNGVDGETVLCATRYGNVMASRGSVIPLFIEQIKNNLPLTVTDPEMTRFLMSVDDAVDLVLYAFEHGNQGDIFVQKAPASTIFDLAIALKEIFSAENEVKIIGTRHAEKLYETLLTREEMVNSEDLGDYYRIKADNRDLNYNKYFTVGKTSISEQKDYHSHNTKKLDIKSIKKLILKLDYVQEQLAEFKKEQLMMIEGLS</sequence>
<evidence type="ECO:0000256" key="3">
    <source>
        <dbReference type="ARBA" id="ARBA00013189"/>
    </source>
</evidence>
<keyword evidence="11" id="KW-0614">Plasmid</keyword>
<dbReference type="CDD" id="cd05237">
    <property type="entry name" value="UDP_invert_4-6DH_SDR_e"/>
    <property type="match status" value="1"/>
</dbReference>
<dbReference type="EC" id="5.1.3.2" evidence="3"/>
<dbReference type="Pfam" id="PF08485">
    <property type="entry name" value="Polysacc_syn_2C"/>
    <property type="match status" value="1"/>
</dbReference>
<dbReference type="KEGG" id="bthu:YBT1518_33546"/>
<dbReference type="InterPro" id="IPR036291">
    <property type="entry name" value="NAD(P)-bd_dom_sf"/>
</dbReference>
<evidence type="ECO:0000256" key="1">
    <source>
        <dbReference type="ARBA" id="ARBA00000083"/>
    </source>
</evidence>
<evidence type="ECO:0000256" key="2">
    <source>
        <dbReference type="ARBA" id="ARBA00007430"/>
    </source>
</evidence>
<proteinExistence type="inferred from homology"/>
<dbReference type="AlphaFoldDB" id="A0A9W3KJL0"/>
<dbReference type="Gene3D" id="3.40.50.720">
    <property type="entry name" value="NAD(P)-binding Rossmann-like Domain"/>
    <property type="match status" value="1"/>
</dbReference>
<dbReference type="Proteomes" id="UP000018566">
    <property type="component" value="Plasmid pBMB0231"/>
</dbReference>
<feature type="domain" description="Polysaccharide biosynthesis protein CapD-like" evidence="9">
    <location>
        <begin position="7"/>
        <end position="282"/>
    </location>
</feature>
<evidence type="ECO:0000256" key="6">
    <source>
        <dbReference type="ARBA" id="ARBA00023235"/>
    </source>
</evidence>
<evidence type="ECO:0000259" key="10">
    <source>
        <dbReference type="Pfam" id="PF08485"/>
    </source>
</evidence>
<dbReference type="InterPro" id="IPR013692">
    <property type="entry name" value="CapD_C"/>
</dbReference>
<geneLocation type="plasmid" evidence="11 12">
    <name>pBMB0231</name>
</geneLocation>
<name>A0A9W3KJL0_BACTU</name>
<dbReference type="EMBL" id="CP005938">
    <property type="protein sequence ID" value="AHA75396.1"/>
    <property type="molecule type" value="Genomic_DNA"/>
</dbReference>
<organism evidence="11 12">
    <name type="scientific">Bacillus thuringiensis YBT-1518</name>
    <dbReference type="NCBI Taxonomy" id="529122"/>
    <lineage>
        <taxon>Bacteria</taxon>
        <taxon>Bacillati</taxon>
        <taxon>Bacillota</taxon>
        <taxon>Bacilli</taxon>
        <taxon>Bacillales</taxon>
        <taxon>Bacillaceae</taxon>
        <taxon>Bacillus</taxon>
        <taxon>Bacillus cereus group</taxon>
    </lineage>
</organism>
<protein>
    <recommendedName>
        <fullName evidence="4">UDP-glucose 4-epimerase</fullName>
        <ecNumber evidence="3">5.1.3.2</ecNumber>
    </recommendedName>
    <alternativeName>
        <fullName evidence="8">Galactowaldenase</fullName>
    </alternativeName>
    <alternativeName>
        <fullName evidence="7">UDP-galactose 4-epimerase</fullName>
    </alternativeName>
</protein>
<feature type="domain" description="UDP-glucose 4-epimerase CapD C-terminal" evidence="10">
    <location>
        <begin position="284"/>
        <end position="331"/>
    </location>
</feature>
<dbReference type="RefSeq" id="WP_000475911.1">
    <property type="nucleotide sequence ID" value="NC_022876.1"/>
</dbReference>
<dbReference type="GO" id="GO:0009103">
    <property type="term" value="P:lipopolysaccharide biosynthetic process"/>
    <property type="evidence" value="ECO:0007669"/>
    <property type="project" value="UniProtKB-KW"/>
</dbReference>
<comment type="similarity">
    <text evidence="2">Belongs to the polysaccharide synthase family.</text>
</comment>
<keyword evidence="5" id="KW-0448">Lipopolysaccharide biosynthesis</keyword>
<keyword evidence="6" id="KW-0413">Isomerase</keyword>